<dbReference type="AlphaFoldDB" id="A0A916YMN5"/>
<accession>A0A916YMN5</accession>
<protein>
    <submittedName>
        <fullName evidence="1">Uncharacterized protein</fullName>
    </submittedName>
</protein>
<dbReference type="Proteomes" id="UP000598997">
    <property type="component" value="Unassembled WGS sequence"/>
</dbReference>
<name>A0A916YMN5_9SPHN</name>
<gene>
    <name evidence="1" type="ORF">GCM10010989_28770</name>
</gene>
<sequence>MYAKLLSLCDQVCRFMSGCSLGESRPPLDADYGPEMVNNQEKMAEFLGFRAEKNGPKPDLLEL</sequence>
<keyword evidence="2" id="KW-1185">Reference proteome</keyword>
<comment type="caution">
    <text evidence="1">The sequence shown here is derived from an EMBL/GenBank/DDBJ whole genome shotgun (WGS) entry which is preliminary data.</text>
</comment>
<dbReference type="EMBL" id="BMIO01000012">
    <property type="protein sequence ID" value="GGD52833.1"/>
    <property type="molecule type" value="Genomic_DNA"/>
</dbReference>
<reference evidence="1 2" key="1">
    <citation type="journal article" date="2014" name="Int. J. Syst. Evol. Microbiol.">
        <title>Complete genome sequence of Corynebacterium casei LMG S-19264T (=DSM 44701T), isolated from a smear-ripened cheese.</title>
        <authorList>
            <consortium name="US DOE Joint Genome Institute (JGI-PGF)"/>
            <person name="Walter F."/>
            <person name="Albersmeier A."/>
            <person name="Kalinowski J."/>
            <person name="Ruckert C."/>
        </authorList>
    </citation>
    <scope>NUCLEOTIDE SEQUENCE [LARGE SCALE GENOMIC DNA]</scope>
    <source>
        <strain evidence="1 2">CGMCC 1.15358</strain>
    </source>
</reference>
<organism evidence="1 2">
    <name type="scientific">Croceicoccus pelagius</name>
    <dbReference type="NCBI Taxonomy" id="1703341"/>
    <lineage>
        <taxon>Bacteria</taxon>
        <taxon>Pseudomonadati</taxon>
        <taxon>Pseudomonadota</taxon>
        <taxon>Alphaproteobacteria</taxon>
        <taxon>Sphingomonadales</taxon>
        <taxon>Erythrobacteraceae</taxon>
        <taxon>Croceicoccus</taxon>
    </lineage>
</organism>
<evidence type="ECO:0000313" key="2">
    <source>
        <dbReference type="Proteomes" id="UP000598997"/>
    </source>
</evidence>
<evidence type="ECO:0000313" key="1">
    <source>
        <dbReference type="EMBL" id="GGD52833.1"/>
    </source>
</evidence>
<proteinExistence type="predicted"/>